<gene>
    <name evidence="5" type="primary">lepB-5</name>
    <name evidence="5" type="ORF">Focb16_v004716</name>
</gene>
<sequence length="667" mass="75744">MPNPRSVRSSQRSVLACTNCSRRKIKCSKTIPCTACVRQSKAAQCQREPVAVVSRRSVGRSKASTALDDPPPVPVPEAASVATVSPASIEEVPTTVNPAAGSTATSFNDSLPQIDERMIEHLLASLSTPDTRLTNEAAAMLEFLTHGRRNILNQFIGRESISTSMTQPVQKWNTFLPVEDARSLLAIHEKHLTWMHNTVHMPTFLREFDENILKIECDSTWVALYYALLSQTLYHLDNNYLSSLPQPITVDSKASRTLFDKSREMLHKAEFMHKHKLTSVQTICLLVQVAHNFDKSDLTCVLVSAAIRIAQCLNLHRLGHDDHNVVCHGDINSVIDREVRKRVWWFLVRYDWLQIPFQNTCQIHYSQFNTQMPANCHDDEERMIKDGRVDVHPAETSTITTWTNCLAQMSVVMWRHHDHMLRKGNTETDDIDGRYDEVIRADEEIKSLYLSWSDTLRDVNTTSSDNPATDGLPTGLMPAMLLMSIAQKIFTVHRQFQLLCFRDRRYAFSQLSCVTIAKRSIEAFQRWPDCLEARICRRMWTTLSCMISCSITLLFALLFKAQNALTHDWDRLRGYVEFGKDFLGKEAQASSIARRGVRLLGALMELERTSGFSSDIEADIGDTIRRVALADDDGVETNPGEGYQMVFPYGQDLWESLMRDPTESELI</sequence>
<reference evidence="5 6" key="1">
    <citation type="journal article" date="2019" name="Microbiol. Resour. Announc.">
        <title>High-quality draft genome sequence of Fusarium oxysporum f. sp. cubense strain 160527, a causal agent of Panama disease.</title>
        <authorList>
            <person name="Asai S."/>
            <person name="Ayukawa Y."/>
            <person name="Gan P."/>
            <person name="Masuda S."/>
            <person name="Komatsu K."/>
            <person name="Shirasu K."/>
            <person name="Arie T."/>
        </authorList>
    </citation>
    <scope>NUCLEOTIDE SEQUENCE [LARGE SCALE GENOMIC DNA]</scope>
    <source>
        <strain evidence="5 6">160527</strain>
    </source>
</reference>
<evidence type="ECO:0000256" key="3">
    <source>
        <dbReference type="ARBA" id="ARBA00023242"/>
    </source>
</evidence>
<dbReference type="EMBL" id="SRMI01000003">
    <property type="protein sequence ID" value="TVY73984.1"/>
    <property type="molecule type" value="Genomic_DNA"/>
</dbReference>
<evidence type="ECO:0000313" key="5">
    <source>
        <dbReference type="EMBL" id="TVY73984.1"/>
    </source>
</evidence>
<dbReference type="PROSITE" id="PS50048">
    <property type="entry name" value="ZN2_CY6_FUNGAL_2"/>
    <property type="match status" value="1"/>
</dbReference>
<evidence type="ECO:0000256" key="1">
    <source>
        <dbReference type="ARBA" id="ARBA00004123"/>
    </source>
</evidence>
<dbReference type="Pfam" id="PF00172">
    <property type="entry name" value="Zn_clus"/>
    <property type="match status" value="1"/>
</dbReference>
<dbReference type="CDD" id="cd12148">
    <property type="entry name" value="fungal_TF_MHR"/>
    <property type="match status" value="1"/>
</dbReference>
<keyword evidence="2" id="KW-0479">Metal-binding</keyword>
<dbReference type="GO" id="GO:0008270">
    <property type="term" value="F:zinc ion binding"/>
    <property type="evidence" value="ECO:0007669"/>
    <property type="project" value="InterPro"/>
</dbReference>
<organism evidence="5 6">
    <name type="scientific">Fusarium oxysporum f. sp. cubense</name>
    <dbReference type="NCBI Taxonomy" id="61366"/>
    <lineage>
        <taxon>Eukaryota</taxon>
        <taxon>Fungi</taxon>
        <taxon>Dikarya</taxon>
        <taxon>Ascomycota</taxon>
        <taxon>Pezizomycotina</taxon>
        <taxon>Sordariomycetes</taxon>
        <taxon>Hypocreomycetidae</taxon>
        <taxon>Hypocreales</taxon>
        <taxon>Nectriaceae</taxon>
        <taxon>Fusarium</taxon>
        <taxon>Fusarium oxysporum species complex</taxon>
    </lineage>
</organism>
<dbReference type="InterPro" id="IPR001138">
    <property type="entry name" value="Zn2Cys6_DnaBD"/>
</dbReference>
<dbReference type="InterPro" id="IPR050613">
    <property type="entry name" value="Sec_Metabolite_Reg"/>
</dbReference>
<keyword evidence="3" id="KW-0539">Nucleus</keyword>
<evidence type="ECO:0000259" key="4">
    <source>
        <dbReference type="PROSITE" id="PS50048"/>
    </source>
</evidence>
<dbReference type="AlphaFoldDB" id="A0A559LI83"/>
<feature type="domain" description="Zn(2)-C6 fungal-type" evidence="4">
    <location>
        <begin position="16"/>
        <end position="47"/>
    </location>
</feature>
<evidence type="ECO:0000256" key="2">
    <source>
        <dbReference type="ARBA" id="ARBA00022723"/>
    </source>
</evidence>
<dbReference type="Pfam" id="PF04082">
    <property type="entry name" value="Fungal_trans"/>
    <property type="match status" value="1"/>
</dbReference>
<dbReference type="SUPFAM" id="SSF57701">
    <property type="entry name" value="Zn2/Cys6 DNA-binding domain"/>
    <property type="match status" value="1"/>
</dbReference>
<evidence type="ECO:0000313" key="6">
    <source>
        <dbReference type="Proteomes" id="UP000320707"/>
    </source>
</evidence>
<dbReference type="CDD" id="cd00067">
    <property type="entry name" value="GAL4"/>
    <property type="match status" value="1"/>
</dbReference>
<proteinExistence type="predicted"/>
<comment type="subcellular location">
    <subcellularLocation>
        <location evidence="1">Nucleus</location>
    </subcellularLocation>
</comment>
<dbReference type="PROSITE" id="PS00463">
    <property type="entry name" value="ZN2_CY6_FUNGAL_1"/>
    <property type="match status" value="1"/>
</dbReference>
<dbReference type="GO" id="GO:0003677">
    <property type="term" value="F:DNA binding"/>
    <property type="evidence" value="ECO:0007669"/>
    <property type="project" value="InterPro"/>
</dbReference>
<dbReference type="PANTHER" id="PTHR31001:SF76">
    <property type="entry name" value="ZN(2)-C6 FUNGAL-TYPE DOMAIN-CONTAINING PROTEIN"/>
    <property type="match status" value="1"/>
</dbReference>
<name>A0A559LI83_FUSOC</name>
<dbReference type="GO" id="GO:0005634">
    <property type="term" value="C:nucleus"/>
    <property type="evidence" value="ECO:0007669"/>
    <property type="project" value="UniProtKB-SubCell"/>
</dbReference>
<dbReference type="SMART" id="SM00066">
    <property type="entry name" value="GAL4"/>
    <property type="match status" value="1"/>
</dbReference>
<dbReference type="GO" id="GO:0000981">
    <property type="term" value="F:DNA-binding transcription factor activity, RNA polymerase II-specific"/>
    <property type="evidence" value="ECO:0007669"/>
    <property type="project" value="InterPro"/>
</dbReference>
<dbReference type="Gene3D" id="4.10.240.10">
    <property type="entry name" value="Zn(2)-C6 fungal-type DNA-binding domain"/>
    <property type="match status" value="1"/>
</dbReference>
<dbReference type="InterPro" id="IPR007219">
    <property type="entry name" value="XnlR_reg_dom"/>
</dbReference>
<dbReference type="Proteomes" id="UP000320707">
    <property type="component" value="Unassembled WGS sequence"/>
</dbReference>
<dbReference type="InterPro" id="IPR036864">
    <property type="entry name" value="Zn2-C6_fun-type_DNA-bd_sf"/>
</dbReference>
<protein>
    <submittedName>
        <fullName evidence="5">Putative transcription factor lepB</fullName>
    </submittedName>
</protein>
<accession>A0A559LI83</accession>
<comment type="caution">
    <text evidence="5">The sequence shown here is derived from an EMBL/GenBank/DDBJ whole genome shotgun (WGS) entry which is preliminary data.</text>
</comment>
<dbReference type="GO" id="GO:0006351">
    <property type="term" value="P:DNA-templated transcription"/>
    <property type="evidence" value="ECO:0007669"/>
    <property type="project" value="InterPro"/>
</dbReference>
<dbReference type="PANTHER" id="PTHR31001">
    <property type="entry name" value="UNCHARACTERIZED TRANSCRIPTIONAL REGULATORY PROTEIN"/>
    <property type="match status" value="1"/>
</dbReference>